<comment type="caution">
    <text evidence="2">The sequence shown here is derived from an EMBL/GenBank/DDBJ whole genome shotgun (WGS) entry which is preliminary data.</text>
</comment>
<reference evidence="2 3" key="1">
    <citation type="journal article" date="2019" name="Sci. Rep.">
        <title>Orb-weaving spider Araneus ventricosus genome elucidates the spidroin gene catalogue.</title>
        <authorList>
            <person name="Kono N."/>
            <person name="Nakamura H."/>
            <person name="Ohtoshi R."/>
            <person name="Moran D.A.P."/>
            <person name="Shinohara A."/>
            <person name="Yoshida Y."/>
            <person name="Fujiwara M."/>
            <person name="Mori M."/>
            <person name="Tomita M."/>
            <person name="Arakawa K."/>
        </authorList>
    </citation>
    <scope>NUCLEOTIDE SEQUENCE [LARGE SCALE GENOMIC DNA]</scope>
</reference>
<protein>
    <submittedName>
        <fullName evidence="2">Uncharacterized protein</fullName>
    </submittedName>
</protein>
<accession>A0A4Y2RCJ8</accession>
<feature type="region of interest" description="Disordered" evidence="1">
    <location>
        <begin position="1"/>
        <end position="30"/>
    </location>
</feature>
<gene>
    <name evidence="2" type="ORF">AVEN_239112_1</name>
</gene>
<keyword evidence="3" id="KW-1185">Reference proteome</keyword>
<dbReference type="Proteomes" id="UP000499080">
    <property type="component" value="Unassembled WGS sequence"/>
</dbReference>
<organism evidence="2 3">
    <name type="scientific">Araneus ventricosus</name>
    <name type="common">Orbweaver spider</name>
    <name type="synonym">Epeira ventricosa</name>
    <dbReference type="NCBI Taxonomy" id="182803"/>
    <lineage>
        <taxon>Eukaryota</taxon>
        <taxon>Metazoa</taxon>
        <taxon>Ecdysozoa</taxon>
        <taxon>Arthropoda</taxon>
        <taxon>Chelicerata</taxon>
        <taxon>Arachnida</taxon>
        <taxon>Araneae</taxon>
        <taxon>Araneomorphae</taxon>
        <taxon>Entelegynae</taxon>
        <taxon>Araneoidea</taxon>
        <taxon>Araneidae</taxon>
        <taxon>Araneus</taxon>
    </lineage>
</organism>
<evidence type="ECO:0000256" key="1">
    <source>
        <dbReference type="SAM" id="MobiDB-lite"/>
    </source>
</evidence>
<name>A0A4Y2RCJ8_ARAVE</name>
<sequence>MTRTTPEQAPPSPNFHATPTGGRLATTSRDTDFSRDFHVTSLPVRETINTCHMDRRGTCCSTGFVFGVRTPLESLFGVLSVVRASKLIDSERY</sequence>
<evidence type="ECO:0000313" key="2">
    <source>
        <dbReference type="EMBL" id="GBN73494.1"/>
    </source>
</evidence>
<evidence type="ECO:0000313" key="3">
    <source>
        <dbReference type="Proteomes" id="UP000499080"/>
    </source>
</evidence>
<dbReference type="AlphaFoldDB" id="A0A4Y2RCJ8"/>
<dbReference type="EMBL" id="BGPR01016570">
    <property type="protein sequence ID" value="GBN73494.1"/>
    <property type="molecule type" value="Genomic_DNA"/>
</dbReference>
<proteinExistence type="predicted"/>